<comment type="caution">
    <text evidence="1">The sequence shown here is derived from an EMBL/GenBank/DDBJ whole genome shotgun (WGS) entry which is preliminary data.</text>
</comment>
<organism evidence="1 2">
    <name type="scientific">Nocardioides mangrovi</name>
    <dbReference type="NCBI Taxonomy" id="2874580"/>
    <lineage>
        <taxon>Bacteria</taxon>
        <taxon>Bacillati</taxon>
        <taxon>Actinomycetota</taxon>
        <taxon>Actinomycetes</taxon>
        <taxon>Propionibacteriales</taxon>
        <taxon>Nocardioidaceae</taxon>
        <taxon>Nocardioides</taxon>
    </lineage>
</organism>
<accession>A0ABS7UFI3</accession>
<protein>
    <submittedName>
        <fullName evidence="1">Uncharacterized protein</fullName>
    </submittedName>
</protein>
<sequence length="91" mass="9559">MAKGLVFYVLAQADVNLLAQIGAGRRVGLLPLAAGEEYPAMVVRNPVNGDSNLHDLLVFVDGTTPYFCRERQAGAGQAGTFNAVAQKTPVG</sequence>
<proteinExistence type="predicted"/>
<evidence type="ECO:0000313" key="2">
    <source>
        <dbReference type="Proteomes" id="UP000780875"/>
    </source>
</evidence>
<reference evidence="1 2" key="1">
    <citation type="submission" date="2021-09" db="EMBL/GenBank/DDBJ databases">
        <title>Whole genome sequence of Nocardioides sp. GBK3QG-3.</title>
        <authorList>
            <person name="Tuo L."/>
        </authorList>
    </citation>
    <scope>NUCLEOTIDE SEQUENCE [LARGE SCALE GENOMIC DNA]</scope>
    <source>
        <strain evidence="1 2">GBK3QG-3</strain>
    </source>
</reference>
<dbReference type="EMBL" id="JAIQZJ010000009">
    <property type="protein sequence ID" value="MBZ5739766.1"/>
    <property type="molecule type" value="Genomic_DNA"/>
</dbReference>
<evidence type="ECO:0000313" key="1">
    <source>
        <dbReference type="EMBL" id="MBZ5739766.1"/>
    </source>
</evidence>
<gene>
    <name evidence="1" type="ORF">K8U61_16445</name>
</gene>
<dbReference type="RefSeq" id="WP_224124126.1">
    <property type="nucleotide sequence ID" value="NZ_JAIQZJ010000009.1"/>
</dbReference>
<name>A0ABS7UFI3_9ACTN</name>
<keyword evidence="2" id="KW-1185">Reference proteome</keyword>
<dbReference type="Proteomes" id="UP000780875">
    <property type="component" value="Unassembled WGS sequence"/>
</dbReference>